<dbReference type="AlphaFoldDB" id="A0AA88IXF3"/>
<evidence type="ECO:0000313" key="2">
    <source>
        <dbReference type="EMBL" id="KAK2817578.1"/>
    </source>
</evidence>
<accession>A0AA88IXF3</accession>
<feature type="compositionally biased region" description="Polar residues" evidence="1">
    <location>
        <begin position="43"/>
        <end position="61"/>
    </location>
</feature>
<keyword evidence="3" id="KW-1185">Reference proteome</keyword>
<protein>
    <submittedName>
        <fullName evidence="2">Uncharacterized protein</fullName>
    </submittedName>
</protein>
<name>A0AA88IXF3_CHASR</name>
<evidence type="ECO:0000313" key="3">
    <source>
        <dbReference type="Proteomes" id="UP001187415"/>
    </source>
</evidence>
<gene>
    <name evidence="2" type="ORF">Q5P01_025769</name>
</gene>
<dbReference type="Proteomes" id="UP001187415">
    <property type="component" value="Unassembled WGS sequence"/>
</dbReference>
<feature type="region of interest" description="Disordered" evidence="1">
    <location>
        <begin position="31"/>
        <end position="62"/>
    </location>
</feature>
<sequence>MVEDGANEERTGFELTCGGWTMTRKWTCDVRAEEEEPHHRGNSPFTESGSSLRGRTSISAPSTPPSLCSFLLLLDQSPAEQLDHVTDSYQSLSTRHRQKEGRCLSSCCCCSSLSGEELMDVKDTFLPVR</sequence>
<proteinExistence type="predicted"/>
<reference evidence="2" key="1">
    <citation type="submission" date="2023-07" db="EMBL/GenBank/DDBJ databases">
        <title>Chromosome-level Genome Assembly of Striped Snakehead (Channa striata).</title>
        <authorList>
            <person name="Liu H."/>
        </authorList>
    </citation>
    <scope>NUCLEOTIDE SEQUENCE</scope>
    <source>
        <strain evidence="2">Gz</strain>
        <tissue evidence="2">Muscle</tissue>
    </source>
</reference>
<dbReference type="EMBL" id="JAUPFM010000021">
    <property type="protein sequence ID" value="KAK2817578.1"/>
    <property type="molecule type" value="Genomic_DNA"/>
</dbReference>
<organism evidence="2 3">
    <name type="scientific">Channa striata</name>
    <name type="common">Snakehead murrel</name>
    <name type="synonym">Ophicephalus striatus</name>
    <dbReference type="NCBI Taxonomy" id="64152"/>
    <lineage>
        <taxon>Eukaryota</taxon>
        <taxon>Metazoa</taxon>
        <taxon>Chordata</taxon>
        <taxon>Craniata</taxon>
        <taxon>Vertebrata</taxon>
        <taxon>Euteleostomi</taxon>
        <taxon>Actinopterygii</taxon>
        <taxon>Neopterygii</taxon>
        <taxon>Teleostei</taxon>
        <taxon>Neoteleostei</taxon>
        <taxon>Acanthomorphata</taxon>
        <taxon>Anabantaria</taxon>
        <taxon>Anabantiformes</taxon>
        <taxon>Channoidei</taxon>
        <taxon>Channidae</taxon>
        <taxon>Channa</taxon>
    </lineage>
</organism>
<evidence type="ECO:0000256" key="1">
    <source>
        <dbReference type="SAM" id="MobiDB-lite"/>
    </source>
</evidence>
<comment type="caution">
    <text evidence="2">The sequence shown here is derived from an EMBL/GenBank/DDBJ whole genome shotgun (WGS) entry which is preliminary data.</text>
</comment>